<evidence type="ECO:0000256" key="3">
    <source>
        <dbReference type="ARBA" id="ARBA00022806"/>
    </source>
</evidence>
<dbReference type="PANTHER" id="PTHR45626:SF26">
    <property type="entry name" value="FAMILY HELICASE, PUTATIVE (AFU_ORTHOLOGUE AFUA_2G09120)-RELATED"/>
    <property type="match status" value="1"/>
</dbReference>
<evidence type="ECO:0000313" key="9">
    <source>
        <dbReference type="EMBL" id="CAK9036214.1"/>
    </source>
</evidence>
<dbReference type="PANTHER" id="PTHR45626">
    <property type="entry name" value="TRANSCRIPTION TERMINATION FACTOR 2-RELATED"/>
    <property type="match status" value="1"/>
</dbReference>
<evidence type="ECO:0000256" key="4">
    <source>
        <dbReference type="ARBA" id="ARBA00022840"/>
    </source>
</evidence>
<evidence type="ECO:0000256" key="6">
    <source>
        <dbReference type="SAM" id="MobiDB-lite"/>
    </source>
</evidence>
<dbReference type="InterPro" id="IPR027417">
    <property type="entry name" value="P-loop_NTPase"/>
</dbReference>
<dbReference type="InterPro" id="IPR001841">
    <property type="entry name" value="Znf_RING"/>
</dbReference>
<dbReference type="SMART" id="SM00487">
    <property type="entry name" value="DEXDc"/>
    <property type="match status" value="1"/>
</dbReference>
<feature type="domain" description="Helicase ATP-binding" evidence="8">
    <location>
        <begin position="57"/>
        <end position="244"/>
    </location>
</feature>
<proteinExistence type="predicted"/>
<dbReference type="SUPFAM" id="SSF57850">
    <property type="entry name" value="RING/U-box"/>
    <property type="match status" value="1"/>
</dbReference>
<keyword evidence="5" id="KW-0863">Zinc-finger</keyword>
<dbReference type="InterPro" id="IPR038718">
    <property type="entry name" value="SNF2-like_sf"/>
</dbReference>
<keyword evidence="5" id="KW-0862">Zinc</keyword>
<dbReference type="InterPro" id="IPR050628">
    <property type="entry name" value="SNF2_RAD54_helicase_TF"/>
</dbReference>
<gene>
    <name evidence="9" type="ORF">CCMP2556_LOCUS20192</name>
</gene>
<comment type="caution">
    <text evidence="9">The sequence shown here is derived from an EMBL/GenBank/DDBJ whole genome shotgun (WGS) entry which is preliminary data.</text>
</comment>
<evidence type="ECO:0000313" key="10">
    <source>
        <dbReference type="Proteomes" id="UP001642484"/>
    </source>
</evidence>
<dbReference type="Proteomes" id="UP001642484">
    <property type="component" value="Unassembled WGS sequence"/>
</dbReference>
<dbReference type="SUPFAM" id="SSF52540">
    <property type="entry name" value="P-loop containing nucleoside triphosphate hydrolases"/>
    <property type="match status" value="2"/>
</dbReference>
<protein>
    <submittedName>
        <fullName evidence="9">Uncharacterized protein</fullName>
    </submittedName>
</protein>
<reference evidence="9 10" key="1">
    <citation type="submission" date="2024-02" db="EMBL/GenBank/DDBJ databases">
        <authorList>
            <person name="Chen Y."/>
            <person name="Shah S."/>
            <person name="Dougan E. K."/>
            <person name="Thang M."/>
            <person name="Chan C."/>
        </authorList>
    </citation>
    <scope>NUCLEOTIDE SEQUENCE [LARGE SCALE GENOMIC DNA]</scope>
</reference>
<dbReference type="Gene3D" id="3.40.50.300">
    <property type="entry name" value="P-loop containing nucleotide triphosphate hydrolases"/>
    <property type="match status" value="1"/>
</dbReference>
<evidence type="ECO:0000259" key="7">
    <source>
        <dbReference type="PROSITE" id="PS50089"/>
    </source>
</evidence>
<sequence length="760" mass="85624">MIPSWAASAAGYGTSPKISVELTNNEGDPPAKQPPNFRAALPLFDYQLRSLGWMLAREKAGGIRGGILADGIGYGKTTITLALMDHLRCADLVDLPKPPRQLLPSRATLIMMPPNLWQQWQDEIQKFLPPKAFHVLAAADGGQLRRIPVQQLQTADVVIVPYPIFRGRSYAALKWRLKHFHWHRIIADEFHELIGAAVDGQHPFNEAKHQLTELEATTRWGLTSTPPFRTIAEVAVTASFFQQKIQRCEEACWRFIEEMVRQNKNTMELPDVVQHKVEVLQSRHERALYLQQERDSNAPSILWDCASLHFDQSTSPKRQLKSAEQLCLEMLRKDREETHHLDEKLFQHCLAIEAKCRLYRQLVECLVMAAHDAPHREDPQAQRRLFRQLGPGHHSLHDLSFLERVNARGDTMSVSAGSDAQRAALATWVKCIDEAAKEKKISLPPKGSGDLQKDIETEYSEELKCLKLLESHLTRALLFERSLEDVAESFACPICFDDVPVKECGIAPCAHKACMNCWNACLNQDWRCPMCRSEVLKSRVVSVEVPKAFLQNMPDTRSVVQKLGQHHNRIAASKYSIYGSKLQCVVETILGIWDCEPDAKILVFCQSEELRWRADDAFVSLGLEHVTLKGDALQRATAIRRFSDKVNVMLLSMEISPSGLNLTVAHHVILAQPTCRMADQPEESVDFEARGALRFRKAESGRSGGAAENKRSEDVGARVSDPSCTCGAFACSAPSRRKWCTNIWPCGQTDKFDLEKGHKQ</sequence>
<evidence type="ECO:0000256" key="2">
    <source>
        <dbReference type="ARBA" id="ARBA00022801"/>
    </source>
</evidence>
<keyword evidence="10" id="KW-1185">Reference proteome</keyword>
<keyword evidence="3" id="KW-0347">Helicase</keyword>
<dbReference type="Pfam" id="PF00271">
    <property type="entry name" value="Helicase_C"/>
    <property type="match status" value="1"/>
</dbReference>
<dbReference type="PROSITE" id="PS50089">
    <property type="entry name" value="ZF_RING_2"/>
    <property type="match status" value="1"/>
</dbReference>
<dbReference type="Gene3D" id="3.30.40.10">
    <property type="entry name" value="Zinc/RING finger domain, C3HC4 (zinc finger)"/>
    <property type="match status" value="1"/>
</dbReference>
<dbReference type="InterPro" id="IPR013083">
    <property type="entry name" value="Znf_RING/FYVE/PHD"/>
</dbReference>
<evidence type="ECO:0000256" key="5">
    <source>
        <dbReference type="PROSITE-ProRule" id="PRU00175"/>
    </source>
</evidence>
<accession>A0ABP0LCA8</accession>
<name>A0ABP0LCA8_9DINO</name>
<dbReference type="InterPro" id="IPR000330">
    <property type="entry name" value="SNF2_N"/>
</dbReference>
<feature type="region of interest" description="Disordered" evidence="6">
    <location>
        <begin position="698"/>
        <end position="721"/>
    </location>
</feature>
<dbReference type="InterPro" id="IPR014001">
    <property type="entry name" value="Helicase_ATP-bd"/>
</dbReference>
<organism evidence="9 10">
    <name type="scientific">Durusdinium trenchii</name>
    <dbReference type="NCBI Taxonomy" id="1381693"/>
    <lineage>
        <taxon>Eukaryota</taxon>
        <taxon>Sar</taxon>
        <taxon>Alveolata</taxon>
        <taxon>Dinophyceae</taxon>
        <taxon>Suessiales</taxon>
        <taxon>Symbiodiniaceae</taxon>
        <taxon>Durusdinium</taxon>
    </lineage>
</organism>
<dbReference type="PROSITE" id="PS51192">
    <property type="entry name" value="HELICASE_ATP_BIND_1"/>
    <property type="match status" value="1"/>
</dbReference>
<dbReference type="EMBL" id="CAXAMN010011780">
    <property type="protein sequence ID" value="CAK9036214.1"/>
    <property type="molecule type" value="Genomic_DNA"/>
</dbReference>
<feature type="domain" description="RING-type" evidence="7">
    <location>
        <begin position="492"/>
        <end position="532"/>
    </location>
</feature>
<evidence type="ECO:0000259" key="8">
    <source>
        <dbReference type="PROSITE" id="PS51192"/>
    </source>
</evidence>
<dbReference type="Gene3D" id="3.40.50.10810">
    <property type="entry name" value="Tandem AAA-ATPase domain"/>
    <property type="match status" value="1"/>
</dbReference>
<keyword evidence="1" id="KW-0547">Nucleotide-binding</keyword>
<keyword evidence="4" id="KW-0067">ATP-binding</keyword>
<dbReference type="Pfam" id="PF00176">
    <property type="entry name" value="SNF2-rel_dom"/>
    <property type="match status" value="1"/>
</dbReference>
<evidence type="ECO:0000256" key="1">
    <source>
        <dbReference type="ARBA" id="ARBA00022741"/>
    </source>
</evidence>
<keyword evidence="5" id="KW-0479">Metal-binding</keyword>
<keyword evidence="2" id="KW-0378">Hydrolase</keyword>
<dbReference type="InterPro" id="IPR001650">
    <property type="entry name" value="Helicase_C-like"/>
</dbReference>